<accession>A0ABU9Q0X0</accession>
<dbReference type="PROSITE" id="PS51725">
    <property type="entry name" value="ABM"/>
    <property type="match status" value="1"/>
</dbReference>
<dbReference type="Gene3D" id="3.30.70.100">
    <property type="match status" value="1"/>
</dbReference>
<evidence type="ECO:0000259" key="1">
    <source>
        <dbReference type="PROSITE" id="PS51725"/>
    </source>
</evidence>
<protein>
    <submittedName>
        <fullName evidence="2">Antibiotic biosynthesis monooxygenase family protein</fullName>
    </submittedName>
</protein>
<keyword evidence="3" id="KW-1185">Reference proteome</keyword>
<feature type="domain" description="ABM" evidence="1">
    <location>
        <begin position="12"/>
        <end position="101"/>
    </location>
</feature>
<reference evidence="2 3" key="1">
    <citation type="submission" date="2024-02" db="EMBL/GenBank/DDBJ databases">
        <title>Draft genome sequence of Collimonas sp. strain H4R21, an effective mineral-weathering bacterial strain isolated from the beech rhizosphere.</title>
        <authorList>
            <person name="Morin E."/>
            <person name="Uroz S."/>
            <person name="Leveau J.H.J."/>
            <person name="Kumar R."/>
            <person name="Rey M.W."/>
            <person name="Pham J."/>
        </authorList>
    </citation>
    <scope>NUCLEOTIDE SEQUENCE [LARGE SCALE GENOMIC DNA]</scope>
    <source>
        <strain evidence="2 3">H4R21</strain>
    </source>
</reference>
<organism evidence="2 3">
    <name type="scientific">Collimonas rhizosphaerae</name>
    <dbReference type="NCBI Taxonomy" id="3126357"/>
    <lineage>
        <taxon>Bacteria</taxon>
        <taxon>Pseudomonadati</taxon>
        <taxon>Pseudomonadota</taxon>
        <taxon>Betaproteobacteria</taxon>
        <taxon>Burkholderiales</taxon>
        <taxon>Oxalobacteraceae</taxon>
        <taxon>Collimonas</taxon>
    </lineage>
</organism>
<comment type="caution">
    <text evidence="2">The sequence shown here is derived from an EMBL/GenBank/DDBJ whole genome shotgun (WGS) entry which is preliminary data.</text>
</comment>
<proteinExistence type="predicted"/>
<dbReference type="GO" id="GO:0004497">
    <property type="term" value="F:monooxygenase activity"/>
    <property type="evidence" value="ECO:0007669"/>
    <property type="project" value="UniProtKB-KW"/>
</dbReference>
<keyword evidence="2" id="KW-0503">Monooxygenase</keyword>
<dbReference type="EMBL" id="JBANDC010000018">
    <property type="protein sequence ID" value="MEM4989871.1"/>
    <property type="molecule type" value="Genomic_DNA"/>
</dbReference>
<dbReference type="RefSeq" id="WP_342831031.1">
    <property type="nucleotide sequence ID" value="NZ_JBANDC010000018.1"/>
</dbReference>
<evidence type="ECO:0000313" key="3">
    <source>
        <dbReference type="Proteomes" id="UP001495910"/>
    </source>
</evidence>
<sequence length="107" mass="11750">MTPNINTDAKLTTLINVFSVAPADRDRLVALLKEGTEAWISKVPGFVSSSLHVSRDGQRVVIYGQWRSADGIAVMRQRPEMPAYFERIKAIAQMEAITCDVASTVVA</sequence>
<dbReference type="Proteomes" id="UP001495910">
    <property type="component" value="Unassembled WGS sequence"/>
</dbReference>
<dbReference type="InterPro" id="IPR011008">
    <property type="entry name" value="Dimeric_a/b-barrel"/>
</dbReference>
<name>A0ABU9Q0X0_9BURK</name>
<evidence type="ECO:0000313" key="2">
    <source>
        <dbReference type="EMBL" id="MEM4989871.1"/>
    </source>
</evidence>
<dbReference type="SUPFAM" id="SSF54909">
    <property type="entry name" value="Dimeric alpha+beta barrel"/>
    <property type="match status" value="1"/>
</dbReference>
<dbReference type="InterPro" id="IPR007138">
    <property type="entry name" value="ABM_dom"/>
</dbReference>
<gene>
    <name evidence="2" type="ORF">V8G57_20960</name>
</gene>
<keyword evidence="2" id="KW-0560">Oxidoreductase</keyword>
<dbReference type="Pfam" id="PF03992">
    <property type="entry name" value="ABM"/>
    <property type="match status" value="1"/>
</dbReference>